<evidence type="ECO:0000313" key="5">
    <source>
        <dbReference type="Proteomes" id="UP000005801"/>
    </source>
</evidence>
<dbReference type="SMART" id="SM00020">
    <property type="entry name" value="Tryp_SPc"/>
    <property type="match status" value="1"/>
</dbReference>
<reference evidence="4 5" key="1">
    <citation type="submission" date="2007-06" db="EMBL/GenBank/DDBJ databases">
        <authorList>
            <person name="Shimkets L."/>
            <person name="Ferriera S."/>
            <person name="Johnson J."/>
            <person name="Kravitz S."/>
            <person name="Beeson K."/>
            <person name="Sutton G."/>
            <person name="Rogers Y.-H."/>
            <person name="Friedman R."/>
            <person name="Frazier M."/>
            <person name="Venter J.C."/>
        </authorList>
    </citation>
    <scope>NUCLEOTIDE SEQUENCE [LARGE SCALE GENOMIC DNA]</scope>
    <source>
        <strain evidence="4 5">SIR-1</strain>
    </source>
</reference>
<dbReference type="GO" id="GO:0006508">
    <property type="term" value="P:proteolysis"/>
    <property type="evidence" value="ECO:0007669"/>
    <property type="project" value="UniProtKB-KW"/>
</dbReference>
<dbReference type="Gene3D" id="2.40.10.10">
    <property type="entry name" value="Trypsin-like serine proteases"/>
    <property type="match status" value="1"/>
</dbReference>
<keyword evidence="4" id="KW-0378">Hydrolase</keyword>
<dbReference type="eggNOG" id="COG5640">
    <property type="taxonomic scope" value="Bacteria"/>
</dbReference>
<dbReference type="NCBIfam" id="TIGR03901">
    <property type="entry name" value="MYXO-CTERM"/>
    <property type="match status" value="1"/>
</dbReference>
<evidence type="ECO:0000259" key="3">
    <source>
        <dbReference type="PROSITE" id="PS50240"/>
    </source>
</evidence>
<dbReference type="InterPro" id="IPR009003">
    <property type="entry name" value="Peptidase_S1_PA"/>
</dbReference>
<feature type="domain" description="Peptidase S1" evidence="3">
    <location>
        <begin position="12"/>
        <end position="222"/>
    </location>
</feature>
<keyword evidence="1" id="KW-1015">Disulfide bond</keyword>
<dbReference type="eggNOG" id="COG3979">
    <property type="taxonomic scope" value="Bacteria"/>
</dbReference>
<dbReference type="InterPro" id="IPR024038">
    <property type="entry name" value="MYXO-CTERM"/>
</dbReference>
<organism evidence="4 5">
    <name type="scientific">Plesiocystis pacifica SIR-1</name>
    <dbReference type="NCBI Taxonomy" id="391625"/>
    <lineage>
        <taxon>Bacteria</taxon>
        <taxon>Pseudomonadati</taxon>
        <taxon>Myxococcota</taxon>
        <taxon>Polyangia</taxon>
        <taxon>Nannocystales</taxon>
        <taxon>Nannocystaceae</taxon>
        <taxon>Plesiocystis</taxon>
    </lineage>
</organism>
<sequence>MDGPDVDQDPLISGGTPAQNCQWPTTTLLFNNAICTGTLIHPEIVATAAHCPYVNQMVFGESGNDVGRVVNVDYCLRNPDYESQVNNGVNGTDYAFCKLSQPVNDIPITPPVMGCELDFLQAGESAWIVGFGNNQGEQGAGTKRWSEADIQTPVTQDSETVAVGSVGNAACGGDSGGPAYIQYPDGSWHTFGIVSGGPPCGQGADVYALMHRAVPFIEANSGIDVTPCHDADGTWNPSPDCGGFATETLATNVSWNSGCATALSGPLSTCGPDYTAPPDDNPPLVKITDPANGSTYESGEAAFDIVVAADDVEFGVTQVELYVNDELAATKGEEPWIFDGANFPNGTFELVATAEDFSGNVATSDTVTITVGSSGGSGGEDEGDEEDDGADEVGSEDGFDTFGMEPGVGDEGCACSTEPGRGGGYGLGGLALLALLGLRRRRD</sequence>
<dbReference type="EMBL" id="ABCS01000110">
    <property type="protein sequence ID" value="EDM74912.1"/>
    <property type="molecule type" value="Genomic_DNA"/>
</dbReference>
<dbReference type="SUPFAM" id="SSF50494">
    <property type="entry name" value="Trypsin-like serine proteases"/>
    <property type="match status" value="1"/>
</dbReference>
<dbReference type="InterPro" id="IPR001314">
    <property type="entry name" value="Peptidase_S1A"/>
</dbReference>
<dbReference type="Proteomes" id="UP000005801">
    <property type="component" value="Unassembled WGS sequence"/>
</dbReference>
<dbReference type="Gene3D" id="2.60.40.10">
    <property type="entry name" value="Immunoglobulins"/>
    <property type="match status" value="1"/>
</dbReference>
<dbReference type="Pfam" id="PF00089">
    <property type="entry name" value="Trypsin"/>
    <property type="match status" value="1"/>
</dbReference>
<dbReference type="Pfam" id="PF17957">
    <property type="entry name" value="Big_7"/>
    <property type="match status" value="1"/>
</dbReference>
<dbReference type="PROSITE" id="PS50240">
    <property type="entry name" value="TRYPSIN_DOM"/>
    <property type="match status" value="1"/>
</dbReference>
<keyword evidence="5" id="KW-1185">Reference proteome</keyword>
<evidence type="ECO:0000256" key="2">
    <source>
        <dbReference type="SAM" id="MobiDB-lite"/>
    </source>
</evidence>
<dbReference type="AlphaFoldDB" id="A6GGR5"/>
<dbReference type="STRING" id="391625.PPSIR1_20749"/>
<dbReference type="InterPro" id="IPR043504">
    <property type="entry name" value="Peptidase_S1_PA_chymotrypsin"/>
</dbReference>
<dbReference type="PRINTS" id="PR00722">
    <property type="entry name" value="CHYMOTRYPSIN"/>
</dbReference>
<dbReference type="PANTHER" id="PTHR24253">
    <property type="entry name" value="TRANSMEMBRANE PROTEASE SERINE"/>
    <property type="match status" value="1"/>
</dbReference>
<evidence type="ECO:0000313" key="4">
    <source>
        <dbReference type="EMBL" id="EDM74912.1"/>
    </source>
</evidence>
<dbReference type="RefSeq" id="WP_006975903.1">
    <property type="nucleotide sequence ID" value="NZ_ABCS01000110.1"/>
</dbReference>
<protein>
    <submittedName>
        <fullName evidence="4">Putative serine protease</fullName>
    </submittedName>
</protein>
<evidence type="ECO:0000256" key="1">
    <source>
        <dbReference type="ARBA" id="ARBA00023157"/>
    </source>
</evidence>
<feature type="region of interest" description="Disordered" evidence="2">
    <location>
        <begin position="370"/>
        <end position="415"/>
    </location>
</feature>
<dbReference type="InterPro" id="IPR013783">
    <property type="entry name" value="Ig-like_fold"/>
</dbReference>
<dbReference type="PANTHER" id="PTHR24253:SF153">
    <property type="entry name" value="SERINE PROTEASE HEPSIN"/>
    <property type="match status" value="1"/>
</dbReference>
<gene>
    <name evidence="4" type="ORF">PPSIR1_20749</name>
</gene>
<dbReference type="InterPro" id="IPR001254">
    <property type="entry name" value="Trypsin_dom"/>
</dbReference>
<accession>A6GGR5</accession>
<keyword evidence="4" id="KW-0645">Protease</keyword>
<proteinExistence type="predicted"/>
<dbReference type="GO" id="GO:0004252">
    <property type="term" value="F:serine-type endopeptidase activity"/>
    <property type="evidence" value="ECO:0007669"/>
    <property type="project" value="InterPro"/>
</dbReference>
<name>A6GGR5_9BACT</name>
<comment type="caution">
    <text evidence="4">The sequence shown here is derived from an EMBL/GenBank/DDBJ whole genome shotgun (WGS) entry which is preliminary data.</text>
</comment>
<feature type="compositionally biased region" description="Acidic residues" evidence="2">
    <location>
        <begin position="379"/>
        <end position="399"/>
    </location>
</feature>